<dbReference type="PANTHER" id="PTHR43657">
    <property type="entry name" value="TRYPTOPHAN RNA-BINDING ATTENUATOR PROTEIN-LIKE PROTEIN"/>
    <property type="match status" value="1"/>
</dbReference>
<gene>
    <name evidence="1" type="ORF">JOF53_003939</name>
</gene>
<sequence length="227" mass="23488">MQVRTRHTPYFGVARLLLAPGEVVLAEPGRLVATSYGVAADTRAQGGFLKSLTRAALGAEGPAVALYTAPAQGGWVDLAPSLPGDLHVLELDGASGWCVTKGAWLAAPTTVQFDPEWAALTQLFGGDNGFLTHVVGQGPLVLSVCGALEVLTLKAGELITVDPGHVLAYSDSVQVRLRAAAHQGPQSVRTGEGLVFDFAGPGEVLAQARSPRGMAAWLRATATVSRG</sequence>
<dbReference type="PANTHER" id="PTHR43657:SF1">
    <property type="entry name" value="ALTERED INHERITANCE OF MITOCHONDRIA PROTEIN 24, MITOCHONDRIAL"/>
    <property type="match status" value="1"/>
</dbReference>
<name>A0ABS5AFM7_9PSEU</name>
<dbReference type="SUPFAM" id="SSF51219">
    <property type="entry name" value="TRAP-like"/>
    <property type="match status" value="1"/>
</dbReference>
<dbReference type="InterPro" id="IPR016031">
    <property type="entry name" value="Trp_RNA-bd_attenuator-like_dom"/>
</dbReference>
<dbReference type="InterPro" id="IPR036983">
    <property type="entry name" value="AIM24_sf"/>
</dbReference>
<dbReference type="Proteomes" id="UP001519363">
    <property type="component" value="Unassembled WGS sequence"/>
</dbReference>
<evidence type="ECO:0000313" key="1">
    <source>
        <dbReference type="EMBL" id="MBP2475067.1"/>
    </source>
</evidence>
<dbReference type="Pfam" id="PF01987">
    <property type="entry name" value="AIM24"/>
    <property type="match status" value="1"/>
</dbReference>
<dbReference type="NCBIfam" id="TIGR00266">
    <property type="entry name" value="TIGR00266 family protein"/>
    <property type="match status" value="1"/>
</dbReference>
<dbReference type="InterPro" id="IPR002838">
    <property type="entry name" value="AIM24"/>
</dbReference>
<keyword evidence="2" id="KW-1185">Reference proteome</keyword>
<proteinExistence type="predicted"/>
<evidence type="ECO:0000313" key="2">
    <source>
        <dbReference type="Proteomes" id="UP001519363"/>
    </source>
</evidence>
<dbReference type="RefSeq" id="WP_086781252.1">
    <property type="nucleotide sequence ID" value="NZ_JAGIOO010000001.1"/>
</dbReference>
<reference evidence="1 2" key="1">
    <citation type="submission" date="2021-03" db="EMBL/GenBank/DDBJ databases">
        <title>Sequencing the genomes of 1000 actinobacteria strains.</title>
        <authorList>
            <person name="Klenk H.-P."/>
        </authorList>
    </citation>
    <scope>NUCLEOTIDE SEQUENCE [LARGE SCALE GENOMIC DNA]</scope>
    <source>
        <strain evidence="1 2">DSM 44580</strain>
    </source>
</reference>
<comment type="caution">
    <text evidence="1">The sequence shown here is derived from an EMBL/GenBank/DDBJ whole genome shotgun (WGS) entry which is preliminary data.</text>
</comment>
<dbReference type="Gene3D" id="3.60.160.10">
    <property type="entry name" value="Mitochondrial biogenesis AIM24"/>
    <property type="match status" value="1"/>
</dbReference>
<accession>A0ABS5AFM7</accession>
<protein>
    <submittedName>
        <fullName evidence="1">Uncharacterized protein (TIGR00266 family)</fullName>
    </submittedName>
</protein>
<organism evidence="1 2">
    <name type="scientific">Crossiella equi</name>
    <dbReference type="NCBI Taxonomy" id="130796"/>
    <lineage>
        <taxon>Bacteria</taxon>
        <taxon>Bacillati</taxon>
        <taxon>Actinomycetota</taxon>
        <taxon>Actinomycetes</taxon>
        <taxon>Pseudonocardiales</taxon>
        <taxon>Pseudonocardiaceae</taxon>
        <taxon>Crossiella</taxon>
    </lineage>
</organism>
<dbReference type="EMBL" id="JAGIOO010000001">
    <property type="protein sequence ID" value="MBP2475067.1"/>
    <property type="molecule type" value="Genomic_DNA"/>
</dbReference>